<name>A0ACC3AAE8_9EURO</name>
<dbReference type="Proteomes" id="UP001172386">
    <property type="component" value="Unassembled WGS sequence"/>
</dbReference>
<sequence>MVRSEISDAEWQKHEPTIRQLYLDLDWPLDMVILKIFSRLIYFYSKSQYTTKFNAWNLKKYRKCEFWKGIDGALKRRHLDASEATVYYGEDCVPLKKLKRELSRYTAGTGQIVNDAAAPATPKGVTIHPLFEPIQSPQPSITRDLIIALPWHKFVDTWILTYSSLSARSPPAASPIQIASPDWNSFFPLTCEVDLFHELQFPTTWDQFETSVLADTILSNPLSDPLKPDGLAQPWSDVTKYFGVKAARTDREDAKTLERHLRPFVIERRPEETQRAIQDLMDPRSVASMQILMSYMTLLLSNDLLMDDAIQAFLAKDKELNQLGNLKPLFSNGSPTSKAVSTRILHAAICIGATSFLSQALHSGADLESPSTGDCSLTLLQKALEAGQLEAAQTLIGAGADVNAGLSVPSGNQLCKNHVYHVKGFTCECQIRGLQATLSLAARSRTCVNLIPDLIRKGAKVPEHNPVLLHAVWREASAETVSCLIDAGADVNECAMTDRMQPYTPLSAAAKRVDMEVVKLLLDAGADPNGPLKPELIELFCSHESLDEMFLSPLLCVLDRTLSFNDRAYEIVRLLLECGADPNASALDVCLGQYKGLDKGMISQLYGRLHYGAESLLLYPLQAAAKHDTTEVLELLIQHNATVNTKYGTPALAVAVEESRIGTVRFLLSQGADPNGVGKQYYCRSPLEAAVETDNFELIDLLLASGADINKCSASYGGHTPLQRAAKIGQERIIEHLLQHGASMLSLPAPIKGASVLAGLIHNRLHKYISQALKAGASPSGISVAGSSPLAAAVVNDDITSLQILLAAGADVHEYASAELPDHGDRDVPDEDYDLFNGSLMSPIQWAAALNHVEAARVLCEAGANIDQPPWSPSDDMALHLAVSRGHYAMTRFLITRKAQVNAYSNSATPLAAAIWADDVQMLTLLLKNGADPNQAKLQEPCSLLDQACENGTVDIVKTLLRAGAAMDEGFPLIYVFSGRNISGERVQKILELLLGYGVNVNKREYDDHTGLQMAILVEMFDCAYQLIEAGACINAIPSKGDRGVTALQAAASVGDVEMVEYLLSKGAEVNAPAAVANGVTALQAAAIKGHLRIAQILLEHGADVDAKAGIENGRTAIEGAAEFGRMDMVKLLLDNYQGSKSIFEMRDVALKAAEKGNQWFVMEMLKTHE</sequence>
<reference evidence="1" key="1">
    <citation type="submission" date="2022-10" db="EMBL/GenBank/DDBJ databases">
        <title>Culturing micro-colonial fungi from biological soil crusts in the Mojave desert and describing Neophaeococcomyces mojavensis, and introducing the new genera and species Taxawa tesnikishii.</title>
        <authorList>
            <person name="Kurbessoian T."/>
            <person name="Stajich J.E."/>
        </authorList>
    </citation>
    <scope>NUCLEOTIDE SEQUENCE</scope>
    <source>
        <strain evidence="1">JES_112</strain>
    </source>
</reference>
<dbReference type="EMBL" id="JAPDRQ010000056">
    <property type="protein sequence ID" value="KAJ9658020.1"/>
    <property type="molecule type" value="Genomic_DNA"/>
</dbReference>
<organism evidence="1 2">
    <name type="scientific">Neophaeococcomyces mojaviensis</name>
    <dbReference type="NCBI Taxonomy" id="3383035"/>
    <lineage>
        <taxon>Eukaryota</taxon>
        <taxon>Fungi</taxon>
        <taxon>Dikarya</taxon>
        <taxon>Ascomycota</taxon>
        <taxon>Pezizomycotina</taxon>
        <taxon>Eurotiomycetes</taxon>
        <taxon>Chaetothyriomycetidae</taxon>
        <taxon>Chaetothyriales</taxon>
        <taxon>Chaetothyriales incertae sedis</taxon>
        <taxon>Neophaeococcomyces</taxon>
    </lineage>
</organism>
<gene>
    <name evidence="1" type="ORF">H2198_003989</name>
</gene>
<evidence type="ECO:0000313" key="2">
    <source>
        <dbReference type="Proteomes" id="UP001172386"/>
    </source>
</evidence>
<accession>A0ACC3AAE8</accession>
<keyword evidence="2" id="KW-1185">Reference proteome</keyword>
<comment type="caution">
    <text evidence="1">The sequence shown here is derived from an EMBL/GenBank/DDBJ whole genome shotgun (WGS) entry which is preliminary data.</text>
</comment>
<proteinExistence type="predicted"/>
<protein>
    <submittedName>
        <fullName evidence="1">Uncharacterized protein</fullName>
    </submittedName>
</protein>
<evidence type="ECO:0000313" key="1">
    <source>
        <dbReference type="EMBL" id="KAJ9658020.1"/>
    </source>
</evidence>